<reference evidence="1 2" key="1">
    <citation type="journal article" date="2020" name="Cell">
        <title>Large-Scale Comparative Analyses of Tick Genomes Elucidate Their Genetic Diversity and Vector Capacities.</title>
        <authorList>
            <consortium name="Tick Genome and Microbiome Consortium (TIGMIC)"/>
            <person name="Jia N."/>
            <person name="Wang J."/>
            <person name="Shi W."/>
            <person name="Du L."/>
            <person name="Sun Y."/>
            <person name="Zhan W."/>
            <person name="Jiang J.F."/>
            <person name="Wang Q."/>
            <person name="Zhang B."/>
            <person name="Ji P."/>
            <person name="Bell-Sakyi L."/>
            <person name="Cui X.M."/>
            <person name="Yuan T.T."/>
            <person name="Jiang B.G."/>
            <person name="Yang W.F."/>
            <person name="Lam T.T."/>
            <person name="Chang Q.C."/>
            <person name="Ding S.J."/>
            <person name="Wang X.J."/>
            <person name="Zhu J.G."/>
            <person name="Ruan X.D."/>
            <person name="Zhao L."/>
            <person name="Wei J.T."/>
            <person name="Ye R.Z."/>
            <person name="Que T.C."/>
            <person name="Du C.H."/>
            <person name="Zhou Y.H."/>
            <person name="Cheng J.X."/>
            <person name="Dai P.F."/>
            <person name="Guo W.B."/>
            <person name="Han X.H."/>
            <person name="Huang E.J."/>
            <person name="Li L.F."/>
            <person name="Wei W."/>
            <person name="Gao Y.C."/>
            <person name="Liu J.Z."/>
            <person name="Shao H.Z."/>
            <person name="Wang X."/>
            <person name="Wang C.C."/>
            <person name="Yang T.C."/>
            <person name="Huo Q.B."/>
            <person name="Li W."/>
            <person name="Chen H.Y."/>
            <person name="Chen S.E."/>
            <person name="Zhou L.G."/>
            <person name="Ni X.B."/>
            <person name="Tian J.H."/>
            <person name="Sheng Y."/>
            <person name="Liu T."/>
            <person name="Pan Y.S."/>
            <person name="Xia L.Y."/>
            <person name="Li J."/>
            <person name="Zhao F."/>
            <person name="Cao W.C."/>
        </authorList>
    </citation>
    <scope>NUCLEOTIDE SEQUENCE [LARGE SCALE GENOMIC DNA]</scope>
    <source>
        <strain evidence="1">Iper-2018</strain>
    </source>
</reference>
<gene>
    <name evidence="1" type="ORF">HPB47_013434</name>
</gene>
<keyword evidence="2" id="KW-1185">Reference proteome</keyword>
<protein>
    <submittedName>
        <fullName evidence="1">Uncharacterized protein</fullName>
    </submittedName>
</protein>
<sequence>FRRPHIKCLREIFKATRSMGFTLSPTKCLFASPTITLLGRHLHRSDHKFHPGGVVLYNWPQASDHKLTPPFKVCYLIRNVGRTEDKIVHVQTLKHFEGRPQLNLDLDTSTEQEETPPLPTKVSHPRLVWKCRVPKLAEVSFVRTRPKTSTETADRCSMSADHVEENANTQRLPGLCIVM</sequence>
<proteinExistence type="predicted"/>
<dbReference type="Proteomes" id="UP000805193">
    <property type="component" value="Unassembled WGS sequence"/>
</dbReference>
<organism evidence="1 2">
    <name type="scientific">Ixodes persulcatus</name>
    <name type="common">Taiga tick</name>
    <dbReference type="NCBI Taxonomy" id="34615"/>
    <lineage>
        <taxon>Eukaryota</taxon>
        <taxon>Metazoa</taxon>
        <taxon>Ecdysozoa</taxon>
        <taxon>Arthropoda</taxon>
        <taxon>Chelicerata</taxon>
        <taxon>Arachnida</taxon>
        <taxon>Acari</taxon>
        <taxon>Parasitiformes</taxon>
        <taxon>Ixodida</taxon>
        <taxon>Ixodoidea</taxon>
        <taxon>Ixodidae</taxon>
        <taxon>Ixodinae</taxon>
        <taxon>Ixodes</taxon>
    </lineage>
</organism>
<evidence type="ECO:0000313" key="2">
    <source>
        <dbReference type="Proteomes" id="UP000805193"/>
    </source>
</evidence>
<feature type="non-terminal residue" evidence="1">
    <location>
        <position position="1"/>
    </location>
</feature>
<name>A0AC60QYG8_IXOPE</name>
<comment type="caution">
    <text evidence="1">The sequence shown here is derived from an EMBL/GenBank/DDBJ whole genome shotgun (WGS) entry which is preliminary data.</text>
</comment>
<dbReference type="EMBL" id="JABSTQ010001544">
    <property type="protein sequence ID" value="KAG0444745.1"/>
    <property type="molecule type" value="Genomic_DNA"/>
</dbReference>
<evidence type="ECO:0000313" key="1">
    <source>
        <dbReference type="EMBL" id="KAG0444745.1"/>
    </source>
</evidence>
<accession>A0AC60QYG8</accession>